<evidence type="ECO:0000313" key="1">
    <source>
        <dbReference type="EMBL" id="KAF6040462.1"/>
    </source>
</evidence>
<gene>
    <name evidence="1" type="ORF">EB796_001244</name>
</gene>
<dbReference type="AlphaFoldDB" id="A0A7J7KQL6"/>
<proteinExistence type="predicted"/>
<organism evidence="1 2">
    <name type="scientific">Bugula neritina</name>
    <name type="common">Brown bryozoan</name>
    <name type="synonym">Sertularia neritina</name>
    <dbReference type="NCBI Taxonomy" id="10212"/>
    <lineage>
        <taxon>Eukaryota</taxon>
        <taxon>Metazoa</taxon>
        <taxon>Spiralia</taxon>
        <taxon>Lophotrochozoa</taxon>
        <taxon>Bryozoa</taxon>
        <taxon>Gymnolaemata</taxon>
        <taxon>Cheilostomatida</taxon>
        <taxon>Flustrina</taxon>
        <taxon>Buguloidea</taxon>
        <taxon>Bugulidae</taxon>
        <taxon>Bugula</taxon>
    </lineage>
</organism>
<accession>A0A7J7KQL6</accession>
<keyword evidence="2" id="KW-1185">Reference proteome</keyword>
<evidence type="ECO:0000313" key="2">
    <source>
        <dbReference type="Proteomes" id="UP000593567"/>
    </source>
</evidence>
<reference evidence="1" key="1">
    <citation type="submission" date="2020-06" db="EMBL/GenBank/DDBJ databases">
        <title>Draft genome of Bugula neritina, a colonial animal packing powerful symbionts and potential medicines.</title>
        <authorList>
            <person name="Rayko M."/>
        </authorList>
    </citation>
    <scope>NUCLEOTIDE SEQUENCE [LARGE SCALE GENOMIC DNA]</scope>
    <source>
        <strain evidence="1">Kwan_BN1</strain>
    </source>
</reference>
<dbReference type="Proteomes" id="UP000593567">
    <property type="component" value="Unassembled WGS sequence"/>
</dbReference>
<sequence length="106" mass="11853">MPAASVIQKEFGQRAVNGLVADLTFGVVYFSLRSDALVQNELKDCLQDNKLRAFTKNNVIIIMAALWNEEMIEIHGSFAVLFVLIVDCKATKLWLSVVMEPSIFGF</sequence>
<name>A0A7J7KQL6_BUGNE</name>
<protein>
    <submittedName>
        <fullName evidence="1">Uncharacterized protein</fullName>
    </submittedName>
</protein>
<dbReference type="EMBL" id="VXIV02000139">
    <property type="protein sequence ID" value="KAF6040462.1"/>
    <property type="molecule type" value="Genomic_DNA"/>
</dbReference>
<comment type="caution">
    <text evidence="1">The sequence shown here is derived from an EMBL/GenBank/DDBJ whole genome shotgun (WGS) entry which is preliminary data.</text>
</comment>